<keyword evidence="4" id="KW-0479">Metal-binding</keyword>
<dbReference type="CDD" id="cd20335">
    <property type="entry name" value="BRcat_RBR"/>
    <property type="match status" value="1"/>
</dbReference>
<evidence type="ECO:0000256" key="8">
    <source>
        <dbReference type="ARBA" id="ARBA00022833"/>
    </source>
</evidence>
<evidence type="ECO:0000256" key="2">
    <source>
        <dbReference type="ARBA" id="ARBA00012251"/>
    </source>
</evidence>
<evidence type="ECO:0000256" key="6">
    <source>
        <dbReference type="ARBA" id="ARBA00022771"/>
    </source>
</evidence>
<dbReference type="PANTHER" id="PTHR11685">
    <property type="entry name" value="RBR FAMILY RING FINGER AND IBR DOMAIN-CONTAINING"/>
    <property type="match status" value="1"/>
</dbReference>
<comment type="caution">
    <text evidence="11">The sequence shown here is derived from an EMBL/GenBank/DDBJ whole genome shotgun (WGS) entry which is preliminary data.</text>
</comment>
<dbReference type="Pfam" id="PF01485">
    <property type="entry name" value="IBR"/>
    <property type="match status" value="1"/>
</dbReference>
<dbReference type="EMBL" id="JAGMWT010000001">
    <property type="protein sequence ID" value="KAH7138971.1"/>
    <property type="molecule type" value="Genomic_DNA"/>
</dbReference>
<dbReference type="AlphaFoldDB" id="A0A9P9EL81"/>
<feature type="region of interest" description="Disordered" evidence="9">
    <location>
        <begin position="225"/>
        <end position="251"/>
    </location>
</feature>
<evidence type="ECO:0000256" key="4">
    <source>
        <dbReference type="ARBA" id="ARBA00022723"/>
    </source>
</evidence>
<organism evidence="11 12">
    <name type="scientific">Dendryphion nanum</name>
    <dbReference type="NCBI Taxonomy" id="256645"/>
    <lineage>
        <taxon>Eukaryota</taxon>
        <taxon>Fungi</taxon>
        <taxon>Dikarya</taxon>
        <taxon>Ascomycota</taxon>
        <taxon>Pezizomycotina</taxon>
        <taxon>Dothideomycetes</taxon>
        <taxon>Pleosporomycetidae</taxon>
        <taxon>Pleosporales</taxon>
        <taxon>Torulaceae</taxon>
        <taxon>Dendryphion</taxon>
    </lineage>
</organism>
<keyword evidence="3" id="KW-0808">Transferase</keyword>
<dbReference type="CDD" id="cd22584">
    <property type="entry name" value="Rcat_RBR_unk"/>
    <property type="match status" value="1"/>
</dbReference>
<dbReference type="InterPro" id="IPR044066">
    <property type="entry name" value="TRIAD_supradom"/>
</dbReference>
<keyword evidence="5" id="KW-0677">Repeat</keyword>
<evidence type="ECO:0000313" key="11">
    <source>
        <dbReference type="EMBL" id="KAH7138971.1"/>
    </source>
</evidence>
<comment type="catalytic activity">
    <reaction evidence="1">
        <text>[E2 ubiquitin-conjugating enzyme]-S-ubiquitinyl-L-cysteine + [acceptor protein]-L-lysine = [E2 ubiquitin-conjugating enzyme]-L-cysteine + [acceptor protein]-N(6)-ubiquitinyl-L-lysine.</text>
        <dbReference type="EC" id="2.3.2.31"/>
    </reaction>
</comment>
<dbReference type="InterPro" id="IPR013083">
    <property type="entry name" value="Znf_RING/FYVE/PHD"/>
</dbReference>
<proteinExistence type="predicted"/>
<feature type="compositionally biased region" description="Basic residues" evidence="9">
    <location>
        <begin position="108"/>
        <end position="127"/>
    </location>
</feature>
<feature type="compositionally biased region" description="Acidic residues" evidence="9">
    <location>
        <begin position="131"/>
        <end position="140"/>
    </location>
</feature>
<evidence type="ECO:0000256" key="7">
    <source>
        <dbReference type="ARBA" id="ARBA00022786"/>
    </source>
</evidence>
<evidence type="ECO:0000256" key="3">
    <source>
        <dbReference type="ARBA" id="ARBA00022679"/>
    </source>
</evidence>
<feature type="compositionally biased region" description="Basic and acidic residues" evidence="9">
    <location>
        <begin position="1"/>
        <end position="32"/>
    </location>
</feature>
<dbReference type="Gene3D" id="3.30.40.10">
    <property type="entry name" value="Zinc/RING finger domain, C3HC4 (zinc finger)"/>
    <property type="match status" value="1"/>
</dbReference>
<protein>
    <recommendedName>
        <fullName evidence="2">RBR-type E3 ubiquitin transferase</fullName>
        <ecNumber evidence="2">2.3.2.31</ecNumber>
    </recommendedName>
</protein>
<dbReference type="GO" id="GO:0061630">
    <property type="term" value="F:ubiquitin protein ligase activity"/>
    <property type="evidence" value="ECO:0007669"/>
    <property type="project" value="UniProtKB-EC"/>
</dbReference>
<dbReference type="Gene3D" id="1.20.120.1750">
    <property type="match status" value="1"/>
</dbReference>
<keyword evidence="8" id="KW-0862">Zinc</keyword>
<dbReference type="OrthoDB" id="9977870at2759"/>
<feature type="compositionally biased region" description="Polar residues" evidence="9">
    <location>
        <begin position="174"/>
        <end position="185"/>
    </location>
</feature>
<evidence type="ECO:0000259" key="10">
    <source>
        <dbReference type="PROSITE" id="PS51873"/>
    </source>
</evidence>
<dbReference type="InterPro" id="IPR031127">
    <property type="entry name" value="E3_UB_ligase_RBR"/>
</dbReference>
<feature type="compositionally biased region" description="Basic and acidic residues" evidence="9">
    <location>
        <begin position="49"/>
        <end position="107"/>
    </location>
</feature>
<keyword evidence="6" id="KW-0863">Zinc-finger</keyword>
<dbReference type="InterPro" id="IPR017907">
    <property type="entry name" value="Znf_RING_CS"/>
</dbReference>
<dbReference type="GO" id="GO:0016567">
    <property type="term" value="P:protein ubiquitination"/>
    <property type="evidence" value="ECO:0007669"/>
    <property type="project" value="InterPro"/>
</dbReference>
<sequence length="674" mass="77581">MAGGRAERASRYYDDDYPSDDRDRDRDRDRERRSHRRRHRPYDQDDEYAAARRERRERRRAEEVRREAQLDIDELRARRDAYYSRPEPERRRDSQRMAQEIREERTKVKPRSSHKGVRRDGTRRKKRREEIDEDRIDDDYVYVRPKSRPVVEEVTVKRGSPRKRSDGGGSSSRTLHSPHSGSRSVSARAVESPKLSRSVSAREPTRVYMATRPSVRRTSTVKIPIPIPAPAPITRSHSVREPQHGSTQRRSTGGLFTTWFRQPQRAPVLHKEIPKVECLICMSDEVPVNKTAKLGCGHHMCYSCLKRQFTLSVSDPQHMPPTCCSEDHIPLKHVEKLFDDKFKKLWNKKYQEYTTANRCYCPMKGCGEWIKPSKFRVDLTTGRKYARCGRCSTKVCVLCNAKFHTRRDCPRDEETNRIVQMAKEKGWQRCYHCKAIVELKEGCNHMTCRCTAQFCMVCAAPWKTCNCPWFNYQHLDDADRITEMRVPYAPQDNIVEVTEEPPHSAPPPVRRSSTRIRHHGDRDLHYVNEVLSAHLHSQLRMDSTPAPSEFHRNDPAAQVYGVGNSASHHMNDSYTLRPLATSAARTAVRASASTPRFFSRRISVRETPQSVRHAPPPAAASAMAGLSKDGSKRGANRVGTWLSHIQVDNEAIATAPRGVEVDSWDWEGSIIGID</sequence>
<feature type="domain" description="RING-type" evidence="10">
    <location>
        <begin position="274"/>
        <end position="478"/>
    </location>
</feature>
<evidence type="ECO:0000256" key="9">
    <source>
        <dbReference type="SAM" id="MobiDB-lite"/>
    </source>
</evidence>
<evidence type="ECO:0000313" key="12">
    <source>
        <dbReference type="Proteomes" id="UP000700596"/>
    </source>
</evidence>
<dbReference type="InterPro" id="IPR002867">
    <property type="entry name" value="IBR_dom"/>
</dbReference>
<dbReference type="Proteomes" id="UP000700596">
    <property type="component" value="Unassembled WGS sequence"/>
</dbReference>
<dbReference type="GO" id="GO:0008270">
    <property type="term" value="F:zinc ion binding"/>
    <property type="evidence" value="ECO:0007669"/>
    <property type="project" value="UniProtKB-KW"/>
</dbReference>
<evidence type="ECO:0000256" key="1">
    <source>
        <dbReference type="ARBA" id="ARBA00001798"/>
    </source>
</evidence>
<dbReference type="PROSITE" id="PS00518">
    <property type="entry name" value="ZF_RING_1"/>
    <property type="match status" value="1"/>
</dbReference>
<feature type="region of interest" description="Disordered" evidence="9">
    <location>
        <begin position="1"/>
        <end position="203"/>
    </location>
</feature>
<keyword evidence="12" id="KW-1185">Reference proteome</keyword>
<accession>A0A9P9EL81</accession>
<keyword evidence="7" id="KW-0833">Ubl conjugation pathway</keyword>
<reference evidence="11" key="1">
    <citation type="journal article" date="2021" name="Nat. Commun.">
        <title>Genetic determinants of endophytism in the Arabidopsis root mycobiome.</title>
        <authorList>
            <person name="Mesny F."/>
            <person name="Miyauchi S."/>
            <person name="Thiergart T."/>
            <person name="Pickel B."/>
            <person name="Atanasova L."/>
            <person name="Karlsson M."/>
            <person name="Huettel B."/>
            <person name="Barry K.W."/>
            <person name="Haridas S."/>
            <person name="Chen C."/>
            <person name="Bauer D."/>
            <person name="Andreopoulos W."/>
            <person name="Pangilinan J."/>
            <person name="LaButti K."/>
            <person name="Riley R."/>
            <person name="Lipzen A."/>
            <person name="Clum A."/>
            <person name="Drula E."/>
            <person name="Henrissat B."/>
            <person name="Kohler A."/>
            <person name="Grigoriev I.V."/>
            <person name="Martin F.M."/>
            <person name="Hacquard S."/>
        </authorList>
    </citation>
    <scope>NUCLEOTIDE SEQUENCE</scope>
    <source>
        <strain evidence="11">MPI-CAGE-CH-0243</strain>
    </source>
</reference>
<gene>
    <name evidence="11" type="ORF">B0J11DRAFT_31780</name>
</gene>
<dbReference type="EC" id="2.3.2.31" evidence="2"/>
<dbReference type="PROSITE" id="PS51873">
    <property type="entry name" value="TRIAD"/>
    <property type="match status" value="1"/>
</dbReference>
<evidence type="ECO:0000256" key="5">
    <source>
        <dbReference type="ARBA" id="ARBA00022737"/>
    </source>
</evidence>
<feature type="region of interest" description="Disordered" evidence="9">
    <location>
        <begin position="606"/>
        <end position="633"/>
    </location>
</feature>
<dbReference type="SUPFAM" id="SSF57850">
    <property type="entry name" value="RING/U-box"/>
    <property type="match status" value="2"/>
</dbReference>
<name>A0A9P9EL81_9PLEO</name>